<dbReference type="GO" id="GO:0022857">
    <property type="term" value="F:transmembrane transporter activity"/>
    <property type="evidence" value="ECO:0007669"/>
    <property type="project" value="InterPro"/>
</dbReference>
<feature type="transmembrane region" description="Helical" evidence="7">
    <location>
        <begin position="272"/>
        <end position="293"/>
    </location>
</feature>
<feature type="transmembrane region" description="Helical" evidence="7">
    <location>
        <begin position="24"/>
        <end position="48"/>
    </location>
</feature>
<sequence>MSEPVLQKTAVTTKVKSLFKQKSFILLWVSTIFSGLSFSMFYFAEAWYVVQELNLEASLGIIYIIGAIPRIIFMLLGGVLADRLSQSKIMFFSNLTKAILIGGLVLLLLFTGEINLWTLIIFALFFGVLDAFFWPASSSITPVIVPKEFLTRANSIIQTTSQSTSILGPMISGFIIVGFDYTGIFSLITILLILGSCFIFFIKVNKKVVNTQENKHHLLLSLKEGINYVKKAPILMAFLLKTLFLNLFFIGPLTICFPIFVKNILKGQTIDYSFIMSFLAIGMVLGSIILSIINLKRKRGILSLTSQMFVGLCFLVLSFSNELWQSVVIVVFLGISMTISNICAVSVVQNEAEPEMIGRVMSIQTVSSMGLTPISYGLTSLSLSLEIDIKFIIMVGALSLIAFTLYIYFKIPALRTVD</sequence>
<feature type="transmembrane region" description="Helical" evidence="7">
    <location>
        <begin position="183"/>
        <end position="202"/>
    </location>
</feature>
<keyword evidence="3" id="KW-1003">Cell membrane</keyword>
<dbReference type="RefSeq" id="WP_060750721.1">
    <property type="nucleotide sequence ID" value="NZ_LRPH01000056.1"/>
</dbReference>
<comment type="caution">
    <text evidence="9">The sequence shown here is derived from an EMBL/GenBank/DDBJ whole genome shotgun (WGS) entry which is preliminary data.</text>
</comment>
<feature type="transmembrane region" description="Helical" evidence="7">
    <location>
        <begin position="238"/>
        <end position="260"/>
    </location>
</feature>
<feature type="transmembrane region" description="Helical" evidence="7">
    <location>
        <begin position="60"/>
        <end position="79"/>
    </location>
</feature>
<keyword evidence="2" id="KW-0813">Transport</keyword>
<dbReference type="EMBL" id="LRPH01000056">
    <property type="protein sequence ID" value="KWU61040.1"/>
    <property type="molecule type" value="Genomic_DNA"/>
</dbReference>
<dbReference type="Gene3D" id="1.20.1250.20">
    <property type="entry name" value="MFS general substrate transporter like domains"/>
    <property type="match status" value="1"/>
</dbReference>
<keyword evidence="6 7" id="KW-0472">Membrane</keyword>
<name>A0A109G6B7_BACMY</name>
<comment type="subcellular location">
    <subcellularLocation>
        <location evidence="1">Cell membrane</location>
        <topology evidence="1">Multi-pass membrane protein</topology>
    </subcellularLocation>
</comment>
<dbReference type="GO" id="GO:0005886">
    <property type="term" value="C:plasma membrane"/>
    <property type="evidence" value="ECO:0007669"/>
    <property type="project" value="UniProtKB-SubCell"/>
</dbReference>
<accession>A0A109G6B7</accession>
<dbReference type="InterPro" id="IPR011701">
    <property type="entry name" value="MFS"/>
</dbReference>
<dbReference type="PANTHER" id="PTHR23513">
    <property type="entry name" value="INTEGRAL MEMBRANE EFFLUX PROTEIN-RELATED"/>
    <property type="match status" value="1"/>
</dbReference>
<dbReference type="PANTHER" id="PTHR23513:SF6">
    <property type="entry name" value="MAJOR FACILITATOR SUPERFAMILY ASSOCIATED DOMAIN-CONTAINING PROTEIN"/>
    <property type="match status" value="1"/>
</dbReference>
<evidence type="ECO:0000256" key="5">
    <source>
        <dbReference type="ARBA" id="ARBA00022989"/>
    </source>
</evidence>
<dbReference type="CDD" id="cd06173">
    <property type="entry name" value="MFS_MefA_like"/>
    <property type="match status" value="1"/>
</dbReference>
<evidence type="ECO:0000256" key="3">
    <source>
        <dbReference type="ARBA" id="ARBA00022475"/>
    </source>
</evidence>
<dbReference type="AlphaFoldDB" id="A0A109G6B7"/>
<keyword evidence="4 7" id="KW-0812">Transmembrane</keyword>
<keyword evidence="5 7" id="KW-1133">Transmembrane helix</keyword>
<evidence type="ECO:0000256" key="1">
    <source>
        <dbReference type="ARBA" id="ARBA00004651"/>
    </source>
</evidence>
<evidence type="ECO:0000256" key="7">
    <source>
        <dbReference type="SAM" id="Phobius"/>
    </source>
</evidence>
<reference evidence="9 10" key="1">
    <citation type="submission" date="2016-01" db="EMBL/GenBank/DDBJ databases">
        <authorList>
            <person name="McClelland M."/>
            <person name="Jain A."/>
            <person name="Saraogi P."/>
            <person name="Mendelson R."/>
            <person name="Westerman R."/>
            <person name="SanMiguel P."/>
            <person name="Csonka L."/>
        </authorList>
    </citation>
    <scope>NUCLEOTIDE SEQUENCE [LARGE SCALE GENOMIC DNA]</scope>
    <source>
        <strain evidence="9 10">PE8-15</strain>
    </source>
</reference>
<dbReference type="PROSITE" id="PS50850">
    <property type="entry name" value="MFS"/>
    <property type="match status" value="1"/>
</dbReference>
<evidence type="ECO:0000256" key="4">
    <source>
        <dbReference type="ARBA" id="ARBA00022692"/>
    </source>
</evidence>
<dbReference type="SUPFAM" id="SSF103473">
    <property type="entry name" value="MFS general substrate transporter"/>
    <property type="match status" value="1"/>
</dbReference>
<organism evidence="9 10">
    <name type="scientific">Bacillus mycoides</name>
    <dbReference type="NCBI Taxonomy" id="1405"/>
    <lineage>
        <taxon>Bacteria</taxon>
        <taxon>Bacillati</taxon>
        <taxon>Bacillota</taxon>
        <taxon>Bacilli</taxon>
        <taxon>Bacillales</taxon>
        <taxon>Bacillaceae</taxon>
        <taxon>Bacillus</taxon>
        <taxon>Bacillus cereus group</taxon>
    </lineage>
</organism>
<dbReference type="InterPro" id="IPR036259">
    <property type="entry name" value="MFS_trans_sf"/>
</dbReference>
<evidence type="ECO:0000259" key="8">
    <source>
        <dbReference type="PROSITE" id="PS50850"/>
    </source>
</evidence>
<proteinExistence type="predicted"/>
<feature type="transmembrane region" description="Helical" evidence="7">
    <location>
        <begin position="326"/>
        <end position="348"/>
    </location>
</feature>
<evidence type="ECO:0000256" key="2">
    <source>
        <dbReference type="ARBA" id="ARBA00022448"/>
    </source>
</evidence>
<dbReference type="Pfam" id="PF07690">
    <property type="entry name" value="MFS_1"/>
    <property type="match status" value="1"/>
</dbReference>
<evidence type="ECO:0000313" key="9">
    <source>
        <dbReference type="EMBL" id="KWU61040.1"/>
    </source>
</evidence>
<evidence type="ECO:0000256" key="6">
    <source>
        <dbReference type="ARBA" id="ARBA00023136"/>
    </source>
</evidence>
<feature type="domain" description="Major facilitator superfamily (MFS) profile" evidence="8">
    <location>
        <begin position="1"/>
        <end position="207"/>
    </location>
</feature>
<gene>
    <name evidence="9" type="ORF">AWW70_16760</name>
</gene>
<feature type="transmembrane region" description="Helical" evidence="7">
    <location>
        <begin position="300"/>
        <end position="320"/>
    </location>
</feature>
<feature type="transmembrane region" description="Helical" evidence="7">
    <location>
        <begin position="391"/>
        <end position="409"/>
    </location>
</feature>
<feature type="transmembrane region" description="Helical" evidence="7">
    <location>
        <begin position="360"/>
        <end position="379"/>
    </location>
</feature>
<dbReference type="InterPro" id="IPR020846">
    <property type="entry name" value="MFS_dom"/>
</dbReference>
<dbReference type="Proteomes" id="UP000065797">
    <property type="component" value="Unassembled WGS sequence"/>
</dbReference>
<evidence type="ECO:0000313" key="10">
    <source>
        <dbReference type="Proteomes" id="UP000065797"/>
    </source>
</evidence>
<protein>
    <submittedName>
        <fullName evidence="9">Transporter</fullName>
    </submittedName>
</protein>